<feature type="non-terminal residue" evidence="2">
    <location>
        <position position="94"/>
    </location>
</feature>
<proteinExistence type="predicted"/>
<dbReference type="AlphaFoldDB" id="X1CK33"/>
<reference evidence="2" key="1">
    <citation type="journal article" date="2014" name="Front. Microbiol.">
        <title>High frequency of phylogenetically diverse reductive dehalogenase-homologous genes in deep subseafloor sedimentary metagenomes.</title>
        <authorList>
            <person name="Kawai M."/>
            <person name="Futagami T."/>
            <person name="Toyoda A."/>
            <person name="Takaki Y."/>
            <person name="Nishi S."/>
            <person name="Hori S."/>
            <person name="Arai W."/>
            <person name="Tsubouchi T."/>
            <person name="Morono Y."/>
            <person name="Uchiyama I."/>
            <person name="Ito T."/>
            <person name="Fujiyama A."/>
            <person name="Inagaki F."/>
            <person name="Takami H."/>
        </authorList>
    </citation>
    <scope>NUCLEOTIDE SEQUENCE</scope>
    <source>
        <strain evidence="2">Expedition CK06-06</strain>
    </source>
</reference>
<gene>
    <name evidence="2" type="ORF">S01H4_62778</name>
</gene>
<comment type="caution">
    <text evidence="2">The sequence shown here is derived from an EMBL/GenBank/DDBJ whole genome shotgun (WGS) entry which is preliminary data.</text>
</comment>
<name>X1CK33_9ZZZZ</name>
<evidence type="ECO:0000313" key="2">
    <source>
        <dbReference type="EMBL" id="GAH08756.1"/>
    </source>
</evidence>
<feature type="compositionally biased region" description="Gly residues" evidence="1">
    <location>
        <begin position="55"/>
        <end position="81"/>
    </location>
</feature>
<feature type="region of interest" description="Disordered" evidence="1">
    <location>
        <begin position="55"/>
        <end position="84"/>
    </location>
</feature>
<feature type="region of interest" description="Disordered" evidence="1">
    <location>
        <begin position="1"/>
        <end position="29"/>
    </location>
</feature>
<organism evidence="2">
    <name type="scientific">marine sediment metagenome</name>
    <dbReference type="NCBI Taxonomy" id="412755"/>
    <lineage>
        <taxon>unclassified sequences</taxon>
        <taxon>metagenomes</taxon>
        <taxon>ecological metagenomes</taxon>
    </lineage>
</organism>
<protein>
    <submittedName>
        <fullName evidence="2">Uncharacterized protein</fullName>
    </submittedName>
</protein>
<evidence type="ECO:0000256" key="1">
    <source>
        <dbReference type="SAM" id="MobiDB-lite"/>
    </source>
</evidence>
<accession>X1CK33</accession>
<sequence>MTEQSSNLDRAAARTRESLETVFGPASPDTVFSAPERLNDELIITAASWERAGGFGFGGGGGTDSAGHPEGGGGGGGGGTSVGRPVAVITVGAA</sequence>
<dbReference type="EMBL" id="BART01037559">
    <property type="protein sequence ID" value="GAH08756.1"/>
    <property type="molecule type" value="Genomic_DNA"/>
</dbReference>